<dbReference type="Gene3D" id="1.10.750.20">
    <property type="entry name" value="SOCS box"/>
    <property type="match status" value="1"/>
</dbReference>
<evidence type="ECO:0000256" key="3">
    <source>
        <dbReference type="PROSITE-ProRule" id="PRU00023"/>
    </source>
</evidence>
<dbReference type="PROSITE" id="PS50088">
    <property type="entry name" value="ANK_REPEAT"/>
    <property type="match status" value="5"/>
</dbReference>
<keyword evidence="6" id="KW-1185">Reference proteome</keyword>
<reference evidence="5 6" key="1">
    <citation type="submission" date="2024-03" db="EMBL/GenBank/DDBJ databases">
        <title>Adaptation during the transition from Ophiocordyceps entomopathogen to insect associate is accompanied by gene loss and intensified selection.</title>
        <authorList>
            <person name="Ward C.M."/>
            <person name="Onetto C.A."/>
            <person name="Borneman A.R."/>
        </authorList>
    </citation>
    <scope>NUCLEOTIDE SEQUENCE [LARGE SCALE GENOMIC DNA]</scope>
    <source>
        <strain evidence="5">AWRI1</strain>
        <tissue evidence="5">Single Adult Female</tissue>
    </source>
</reference>
<evidence type="ECO:0000313" key="6">
    <source>
        <dbReference type="Proteomes" id="UP001367676"/>
    </source>
</evidence>
<feature type="repeat" description="ANK" evidence="3">
    <location>
        <begin position="101"/>
        <end position="127"/>
    </location>
</feature>
<feature type="repeat" description="ANK" evidence="3">
    <location>
        <begin position="236"/>
        <end position="268"/>
    </location>
</feature>
<evidence type="ECO:0000259" key="4">
    <source>
        <dbReference type="PROSITE" id="PS50225"/>
    </source>
</evidence>
<evidence type="ECO:0000256" key="1">
    <source>
        <dbReference type="ARBA" id="ARBA00022737"/>
    </source>
</evidence>
<dbReference type="Pfam" id="PF07525">
    <property type="entry name" value="SOCS_box"/>
    <property type="match status" value="1"/>
</dbReference>
<dbReference type="InterPro" id="IPR002110">
    <property type="entry name" value="Ankyrin_rpt"/>
</dbReference>
<dbReference type="AlphaFoldDB" id="A0AAN9T8X8"/>
<dbReference type="SUPFAM" id="SSF48403">
    <property type="entry name" value="Ankyrin repeat"/>
    <property type="match status" value="1"/>
</dbReference>
<gene>
    <name evidence="5" type="ORF">V9T40_011214</name>
</gene>
<sequence>MAVQLNSWSDEAPLDTILQNSDETAVDPIFQAVQQNNIDNLTRLLKKRKRRPLPLAANYGKWTALHLAASKPECKECLELLLLCISYSTPRLYHVDDQTNLGETALHFACKHGCEENVFILLQRGCDPEKKILLTGDAALHIAASNGYLKIVRYLLNYQATIDVKNDRGCTPLHMAARAGHYDTCGILLANGADILSLDHGGNLPLHFACQKGTIDTVCLLLEYSSSEFLNNRNSDGITPFMLAISNFDAHGIQYLLNIGARTDICDKLDRMALNFATSLSGMDIFSLLLRSTCKTYAEQYCVSNLLKGLNYEVTSFMYELDTFTCLTIRMGPDYLNALLDSHLPKSVLQMPFLQYDILFRKSRFVFSPLAYLFYHFMDKKTEAFDQCLDLLLKHKITMIDEFQRILGTNWPTSMIEFVHPFSILITKSTWSINNEHYFNLLIENNISTDYCLQCYCDNNEAFDTFYKYKRYYGPVIYAIERYNIKMVKLFISNSAILEPDILCYYLIIAYTKRNRSAKADKKARNLYKYLTYLKPVYHKWNPQNRTYYDSERPPRLFLPAAGKIDDNELLGFNGTMSYNFQIPPLCTSSEVFVLSRSNIRTNSAPTSLNVTTTEEFSSVTLQQLCRTAIREQLREPTLGDNLRNFGRKISELPLPNSLKDYLLFKK</sequence>
<feature type="repeat" description="ANK" evidence="3">
    <location>
        <begin position="201"/>
        <end position="233"/>
    </location>
</feature>
<feature type="repeat" description="ANK" evidence="3">
    <location>
        <begin position="168"/>
        <end position="200"/>
    </location>
</feature>
<dbReference type="InterPro" id="IPR036036">
    <property type="entry name" value="SOCS_box-like_dom_sf"/>
</dbReference>
<dbReference type="Proteomes" id="UP001367676">
    <property type="component" value="Unassembled WGS sequence"/>
</dbReference>
<dbReference type="PROSITE" id="PS50225">
    <property type="entry name" value="SOCS"/>
    <property type="match status" value="1"/>
</dbReference>
<proteinExistence type="predicted"/>
<dbReference type="EMBL" id="JBBCAQ010000037">
    <property type="protein sequence ID" value="KAK7574023.1"/>
    <property type="molecule type" value="Genomic_DNA"/>
</dbReference>
<dbReference type="GO" id="GO:0035556">
    <property type="term" value="P:intracellular signal transduction"/>
    <property type="evidence" value="ECO:0007669"/>
    <property type="project" value="InterPro"/>
</dbReference>
<name>A0AAN9T8X8_9HEMI</name>
<keyword evidence="1" id="KW-0677">Repeat</keyword>
<dbReference type="Gene3D" id="1.25.40.20">
    <property type="entry name" value="Ankyrin repeat-containing domain"/>
    <property type="match status" value="2"/>
</dbReference>
<organism evidence="5 6">
    <name type="scientific">Parthenolecanium corni</name>
    <dbReference type="NCBI Taxonomy" id="536013"/>
    <lineage>
        <taxon>Eukaryota</taxon>
        <taxon>Metazoa</taxon>
        <taxon>Ecdysozoa</taxon>
        <taxon>Arthropoda</taxon>
        <taxon>Hexapoda</taxon>
        <taxon>Insecta</taxon>
        <taxon>Pterygota</taxon>
        <taxon>Neoptera</taxon>
        <taxon>Paraneoptera</taxon>
        <taxon>Hemiptera</taxon>
        <taxon>Sternorrhyncha</taxon>
        <taxon>Coccoidea</taxon>
        <taxon>Coccidae</taxon>
        <taxon>Parthenolecanium</taxon>
    </lineage>
</organism>
<feature type="repeat" description="ANK" evidence="3">
    <location>
        <begin position="135"/>
        <end position="167"/>
    </location>
</feature>
<dbReference type="PANTHER" id="PTHR24126">
    <property type="entry name" value="ANKYRIN REPEAT, PH AND SEC7 DOMAIN CONTAINING PROTEIN SECG-RELATED"/>
    <property type="match status" value="1"/>
</dbReference>
<dbReference type="SMART" id="SM00969">
    <property type="entry name" value="SOCS_box"/>
    <property type="match status" value="1"/>
</dbReference>
<dbReference type="SUPFAM" id="SSF140860">
    <property type="entry name" value="Pseudo ankyrin repeat-like"/>
    <property type="match status" value="1"/>
</dbReference>
<feature type="domain" description="SOCS box" evidence="4">
    <location>
        <begin position="621"/>
        <end position="667"/>
    </location>
</feature>
<keyword evidence="2 3" id="KW-0040">ANK repeat</keyword>
<dbReference type="SMART" id="SM00248">
    <property type="entry name" value="ANK"/>
    <property type="match status" value="7"/>
</dbReference>
<dbReference type="InterPro" id="IPR001496">
    <property type="entry name" value="SOCS_box"/>
</dbReference>
<dbReference type="PROSITE" id="PS50297">
    <property type="entry name" value="ANK_REP_REGION"/>
    <property type="match status" value="4"/>
</dbReference>
<accession>A0AAN9T8X8</accession>
<dbReference type="Pfam" id="PF12796">
    <property type="entry name" value="Ank_2"/>
    <property type="match status" value="3"/>
</dbReference>
<dbReference type="SUPFAM" id="SSF158235">
    <property type="entry name" value="SOCS box-like"/>
    <property type="match status" value="1"/>
</dbReference>
<dbReference type="FunFam" id="1.10.750.20:FF:000001">
    <property type="entry name" value="Ankyrin repeat and SOCS box containing 1"/>
    <property type="match status" value="1"/>
</dbReference>
<dbReference type="InterPro" id="IPR036770">
    <property type="entry name" value="Ankyrin_rpt-contain_sf"/>
</dbReference>
<evidence type="ECO:0000313" key="5">
    <source>
        <dbReference type="EMBL" id="KAK7574023.1"/>
    </source>
</evidence>
<dbReference type="CDD" id="cd03587">
    <property type="entry name" value="SOCS"/>
    <property type="match status" value="1"/>
</dbReference>
<evidence type="ECO:0000256" key="2">
    <source>
        <dbReference type="ARBA" id="ARBA00023043"/>
    </source>
</evidence>
<protein>
    <recommendedName>
        <fullName evidence="4">SOCS box domain-containing protein</fullName>
    </recommendedName>
</protein>
<comment type="caution">
    <text evidence="5">The sequence shown here is derived from an EMBL/GenBank/DDBJ whole genome shotgun (WGS) entry which is preliminary data.</text>
</comment>